<sequence length="63" mass="7104">MIGSVFRQIHGLKCAIFFSLVFSKGGIYGFSLLNAWIHMGCRDWDGAGIDRDEYMSSAVYDYS</sequence>
<dbReference type="AlphaFoldDB" id="A0A401ZJZ9"/>
<keyword evidence="1" id="KW-1133">Transmembrane helix</keyword>
<evidence type="ECO:0000313" key="2">
    <source>
        <dbReference type="EMBL" id="GCE07158.1"/>
    </source>
</evidence>
<keyword evidence="3" id="KW-1185">Reference proteome</keyword>
<evidence type="ECO:0000256" key="1">
    <source>
        <dbReference type="SAM" id="Phobius"/>
    </source>
</evidence>
<gene>
    <name evidence="2" type="ORF">KDAU_44870</name>
</gene>
<proteinExistence type="predicted"/>
<comment type="caution">
    <text evidence="2">The sequence shown here is derived from an EMBL/GenBank/DDBJ whole genome shotgun (WGS) entry which is preliminary data.</text>
</comment>
<dbReference type="EMBL" id="BIFQ01000001">
    <property type="protein sequence ID" value="GCE07158.1"/>
    <property type="molecule type" value="Genomic_DNA"/>
</dbReference>
<protein>
    <submittedName>
        <fullName evidence="2">Uncharacterized protein</fullName>
    </submittedName>
</protein>
<keyword evidence="1" id="KW-0812">Transmembrane</keyword>
<accession>A0A401ZJZ9</accession>
<keyword evidence="1" id="KW-0472">Membrane</keyword>
<dbReference type="Proteomes" id="UP000287224">
    <property type="component" value="Unassembled WGS sequence"/>
</dbReference>
<evidence type="ECO:0000313" key="3">
    <source>
        <dbReference type="Proteomes" id="UP000287224"/>
    </source>
</evidence>
<organism evidence="2 3">
    <name type="scientific">Dictyobacter aurantiacus</name>
    <dbReference type="NCBI Taxonomy" id="1936993"/>
    <lineage>
        <taxon>Bacteria</taxon>
        <taxon>Bacillati</taxon>
        <taxon>Chloroflexota</taxon>
        <taxon>Ktedonobacteria</taxon>
        <taxon>Ktedonobacterales</taxon>
        <taxon>Dictyobacteraceae</taxon>
        <taxon>Dictyobacter</taxon>
    </lineage>
</organism>
<reference evidence="3" key="1">
    <citation type="submission" date="2018-12" db="EMBL/GenBank/DDBJ databases">
        <title>Tengunoibacter tsumagoiensis gen. nov., sp. nov., Dictyobacter kobayashii sp. nov., D. alpinus sp. nov., and D. joshuensis sp. nov. and description of Dictyobacteraceae fam. nov. within the order Ktedonobacterales isolated from Tengu-no-mugimeshi.</title>
        <authorList>
            <person name="Wang C.M."/>
            <person name="Zheng Y."/>
            <person name="Sakai Y."/>
            <person name="Toyoda A."/>
            <person name="Minakuchi Y."/>
            <person name="Abe K."/>
            <person name="Yokota A."/>
            <person name="Yabe S."/>
        </authorList>
    </citation>
    <scope>NUCLEOTIDE SEQUENCE [LARGE SCALE GENOMIC DNA]</scope>
    <source>
        <strain evidence="3">S-27</strain>
    </source>
</reference>
<name>A0A401ZJZ9_9CHLR</name>
<feature type="transmembrane region" description="Helical" evidence="1">
    <location>
        <begin position="12"/>
        <end position="37"/>
    </location>
</feature>